<dbReference type="EC" id="3.4.19.13" evidence="11"/>
<evidence type="ECO:0000256" key="5">
    <source>
        <dbReference type="ARBA" id="ARBA00022801"/>
    </source>
</evidence>
<evidence type="ECO:0000256" key="3">
    <source>
        <dbReference type="ARBA" id="ARBA00009381"/>
    </source>
</evidence>
<keyword evidence="11" id="KW-0317">Glutathione biosynthesis</keyword>
<evidence type="ECO:0000256" key="2">
    <source>
        <dbReference type="ARBA" id="ARBA00001089"/>
    </source>
</evidence>
<evidence type="ECO:0000256" key="8">
    <source>
        <dbReference type="ARBA" id="ARBA00047417"/>
    </source>
</evidence>
<feature type="compositionally biased region" description="Pro residues" evidence="12">
    <location>
        <begin position="458"/>
        <end position="470"/>
    </location>
</feature>
<dbReference type="OrthoDB" id="9781342at2"/>
<reference evidence="14 15" key="1">
    <citation type="submission" date="2019-12" db="EMBL/GenBank/DDBJ databases">
        <title>Nocardia macrotermitis sp. nov. and Nocardia aurantia sp. nov., isolated from the gut of the fungus growing-termite Macrotermes natalensis.</title>
        <authorList>
            <person name="Christine B."/>
            <person name="Rene B."/>
        </authorList>
    </citation>
    <scope>NUCLEOTIDE SEQUENCE [LARGE SCALE GENOMIC DNA]</scope>
    <source>
        <strain evidence="14 15">DSM 102126</strain>
    </source>
</reference>
<evidence type="ECO:0000256" key="7">
    <source>
        <dbReference type="ARBA" id="ARBA00023315"/>
    </source>
</evidence>
<comment type="similarity">
    <text evidence="3 11">Belongs to the gamma-glutamyltransferase family.</text>
</comment>
<keyword evidence="7 11" id="KW-0012">Acyltransferase</keyword>
<dbReference type="InterPro" id="IPR051792">
    <property type="entry name" value="GGT_bact"/>
</dbReference>
<organism evidence="14 15">
    <name type="scientific">Actinomadura rayongensis</name>
    <dbReference type="NCBI Taxonomy" id="1429076"/>
    <lineage>
        <taxon>Bacteria</taxon>
        <taxon>Bacillati</taxon>
        <taxon>Actinomycetota</taxon>
        <taxon>Actinomycetes</taxon>
        <taxon>Streptosporangiales</taxon>
        <taxon>Thermomonosporaceae</taxon>
        <taxon>Actinomadura</taxon>
    </lineage>
</organism>
<feature type="region of interest" description="Disordered" evidence="12">
    <location>
        <begin position="456"/>
        <end position="478"/>
    </location>
</feature>
<dbReference type="EC" id="2.3.2.2" evidence="11"/>
<dbReference type="EMBL" id="WUTW01000001">
    <property type="protein sequence ID" value="MXQ63823.1"/>
    <property type="molecule type" value="Genomic_DNA"/>
</dbReference>
<dbReference type="SUPFAM" id="SSF56235">
    <property type="entry name" value="N-terminal nucleophile aminohydrolases (Ntn hydrolases)"/>
    <property type="match status" value="1"/>
</dbReference>
<dbReference type="Pfam" id="PF01019">
    <property type="entry name" value="G_glu_transpept"/>
    <property type="match status" value="1"/>
</dbReference>
<evidence type="ECO:0000256" key="6">
    <source>
        <dbReference type="ARBA" id="ARBA00023145"/>
    </source>
</evidence>
<dbReference type="InterPro" id="IPR043138">
    <property type="entry name" value="GGT_lsub"/>
</dbReference>
<comment type="catalytic activity">
    <reaction evidence="8 11">
        <text>an N-terminal (5-L-glutamyl)-[peptide] + an alpha-amino acid = 5-L-glutamyl amino acid + an N-terminal L-alpha-aminoacyl-[peptide]</text>
        <dbReference type="Rhea" id="RHEA:23904"/>
        <dbReference type="Rhea" id="RHEA-COMP:9780"/>
        <dbReference type="Rhea" id="RHEA-COMP:9795"/>
        <dbReference type="ChEBI" id="CHEBI:77644"/>
        <dbReference type="ChEBI" id="CHEBI:78597"/>
        <dbReference type="ChEBI" id="CHEBI:78599"/>
        <dbReference type="ChEBI" id="CHEBI:78608"/>
        <dbReference type="EC" id="2.3.2.2"/>
    </reaction>
</comment>
<evidence type="ECO:0000256" key="11">
    <source>
        <dbReference type="RuleBase" id="RU368036"/>
    </source>
</evidence>
<keyword evidence="5 11" id="KW-0378">Hydrolase</keyword>
<keyword evidence="13" id="KW-0732">Signal</keyword>
<feature type="active site" description="Nucleophile" evidence="9">
    <location>
        <position position="411"/>
    </location>
</feature>
<feature type="binding site" evidence="10">
    <location>
        <position position="453"/>
    </location>
    <ligand>
        <name>L-glutamate</name>
        <dbReference type="ChEBI" id="CHEBI:29985"/>
    </ligand>
</feature>
<protein>
    <recommendedName>
        <fullName evidence="11">Glutathione hydrolase proenzyme</fullName>
        <ecNumber evidence="11">2.3.2.2</ecNumber>
        <ecNumber evidence="11">3.4.19.13</ecNumber>
    </recommendedName>
    <component>
        <recommendedName>
            <fullName evidence="11">Glutathione hydrolase large chain</fullName>
        </recommendedName>
    </component>
    <component>
        <recommendedName>
            <fullName evidence="11">Glutathione hydrolase small chain</fullName>
        </recommendedName>
    </component>
</protein>
<dbReference type="UniPathway" id="UPA00204"/>
<keyword evidence="6 11" id="KW-0865">Zymogen</keyword>
<comment type="catalytic activity">
    <reaction evidence="1 11">
        <text>an S-substituted glutathione + H2O = an S-substituted L-cysteinylglycine + L-glutamate</text>
        <dbReference type="Rhea" id="RHEA:59468"/>
        <dbReference type="ChEBI" id="CHEBI:15377"/>
        <dbReference type="ChEBI" id="CHEBI:29985"/>
        <dbReference type="ChEBI" id="CHEBI:90779"/>
        <dbReference type="ChEBI" id="CHEBI:143103"/>
        <dbReference type="EC" id="3.4.19.13"/>
    </reaction>
</comment>
<comment type="catalytic activity">
    <reaction evidence="2 11">
        <text>glutathione + H2O = L-cysteinylglycine + L-glutamate</text>
        <dbReference type="Rhea" id="RHEA:28807"/>
        <dbReference type="ChEBI" id="CHEBI:15377"/>
        <dbReference type="ChEBI" id="CHEBI:29985"/>
        <dbReference type="ChEBI" id="CHEBI:57925"/>
        <dbReference type="ChEBI" id="CHEBI:61694"/>
        <dbReference type="EC" id="3.4.19.13"/>
    </reaction>
</comment>
<feature type="binding site" evidence="10">
    <location>
        <position position="500"/>
    </location>
    <ligand>
        <name>L-glutamate</name>
        <dbReference type="ChEBI" id="CHEBI:29985"/>
    </ligand>
</feature>
<gene>
    <name evidence="14" type="primary">ggt</name>
    <name evidence="14" type="ORF">GQ466_07235</name>
</gene>
<evidence type="ECO:0000313" key="15">
    <source>
        <dbReference type="Proteomes" id="UP000431901"/>
    </source>
</evidence>
<dbReference type="PANTHER" id="PTHR43199">
    <property type="entry name" value="GLUTATHIONE HYDROLASE"/>
    <property type="match status" value="1"/>
</dbReference>
<accession>A0A6I4W2W7</accession>
<dbReference type="InterPro" id="IPR029055">
    <property type="entry name" value="Ntn_hydrolases_N"/>
</dbReference>
<evidence type="ECO:0000256" key="10">
    <source>
        <dbReference type="PIRSR" id="PIRSR600101-2"/>
    </source>
</evidence>
<dbReference type="GO" id="GO:0006750">
    <property type="term" value="P:glutathione biosynthetic process"/>
    <property type="evidence" value="ECO:0007669"/>
    <property type="project" value="UniProtKB-KW"/>
</dbReference>
<dbReference type="Gene3D" id="3.60.20.40">
    <property type="match status" value="1"/>
</dbReference>
<evidence type="ECO:0000256" key="4">
    <source>
        <dbReference type="ARBA" id="ARBA00022679"/>
    </source>
</evidence>
<dbReference type="NCBIfam" id="TIGR00066">
    <property type="entry name" value="g_glut_trans"/>
    <property type="match status" value="1"/>
</dbReference>
<dbReference type="GO" id="GO:0103068">
    <property type="term" value="F:leukotriene C4 gamma-glutamyl transferase activity"/>
    <property type="evidence" value="ECO:0007669"/>
    <property type="project" value="UniProtKB-EC"/>
</dbReference>
<dbReference type="GO" id="GO:0006751">
    <property type="term" value="P:glutathione catabolic process"/>
    <property type="evidence" value="ECO:0007669"/>
    <property type="project" value="UniProtKB-UniRule"/>
</dbReference>
<evidence type="ECO:0000256" key="13">
    <source>
        <dbReference type="SAM" id="SignalP"/>
    </source>
</evidence>
<evidence type="ECO:0000313" key="14">
    <source>
        <dbReference type="EMBL" id="MXQ63823.1"/>
    </source>
</evidence>
<feature type="binding site" evidence="10">
    <location>
        <begin position="478"/>
        <end position="479"/>
    </location>
    <ligand>
        <name>L-glutamate</name>
        <dbReference type="ChEBI" id="CHEBI:29985"/>
    </ligand>
</feature>
<comment type="PTM">
    <text evidence="11">Cleaved by autocatalysis into a large and a small subunit.</text>
</comment>
<evidence type="ECO:0000256" key="12">
    <source>
        <dbReference type="SAM" id="MobiDB-lite"/>
    </source>
</evidence>
<keyword evidence="4 11" id="KW-0808">Transferase</keyword>
<dbReference type="Proteomes" id="UP000431901">
    <property type="component" value="Unassembled WGS sequence"/>
</dbReference>
<dbReference type="RefSeq" id="WP_161101924.1">
    <property type="nucleotide sequence ID" value="NZ_JBHLYI010000005.1"/>
</dbReference>
<dbReference type="InterPro" id="IPR000101">
    <property type="entry name" value="GGT_peptidase"/>
</dbReference>
<evidence type="ECO:0000256" key="1">
    <source>
        <dbReference type="ARBA" id="ARBA00001049"/>
    </source>
</evidence>
<dbReference type="PANTHER" id="PTHR43199:SF1">
    <property type="entry name" value="GLUTATHIONE HYDROLASE PROENZYME"/>
    <property type="match status" value="1"/>
</dbReference>
<dbReference type="Gene3D" id="1.10.246.130">
    <property type="match status" value="1"/>
</dbReference>
<keyword evidence="15" id="KW-1185">Reference proteome</keyword>
<feature type="binding site" evidence="10">
    <location>
        <position position="109"/>
    </location>
    <ligand>
        <name>L-glutamate</name>
        <dbReference type="ChEBI" id="CHEBI:29985"/>
    </ligand>
</feature>
<comment type="pathway">
    <text evidence="11">Sulfur metabolism; glutathione metabolism.</text>
</comment>
<comment type="caution">
    <text evidence="14">The sequence shown here is derived from an EMBL/GenBank/DDBJ whole genome shotgun (WGS) entry which is preliminary data.</text>
</comment>
<dbReference type="PRINTS" id="PR01210">
    <property type="entry name" value="GGTRANSPTASE"/>
</dbReference>
<evidence type="ECO:0000256" key="9">
    <source>
        <dbReference type="PIRSR" id="PIRSR600101-1"/>
    </source>
</evidence>
<name>A0A6I4W2W7_9ACTN</name>
<sequence>MSLRTLRLPALALAAGTVLAAALAAPSAARAPDKQPVATGYGGAVATVDLDASRSALEVLKQGGNAVDAAVAAAATLGVTEPFVAAIGGGGYLTYYDARTRTVHTFDGRETAPRAMGPDAFVDPATGKALPFDEAVTSGLSVGVPGTVAQWDRALRAYGSRSLGTLLRPAIRVAEHGFTVDQEFHDQTAINQARFADIVPTRKLFLPDGQPPAIGTTFRNPELAATYRELARRGPSWLYGGELGREIAATAANPPVDPKATRKVRPGLMTTADLAAYRALAKDPTHVTYRGLDVYGMAPSSSGGSTVGEALNILENFKLSPKDPVAALHAYLEASKLAFADRGRYVGDPAQVDVPLKQLLSKGFAKERACLIDPAKAAPAPVAPGTPDGAYGGCAKPAAQKAALTYEGPQTTHLVVSDKWGNVVAYNVTIEQFGGSGLTVPGRGFLLNNELTDFSLQPPAPGAAPDPNLPGPGKRPRSSMAPTIVLDHGRPKLAVGTPGGSTIITTVLQILLNRLDLGMALPEALAAPRATQRNTPQVFAEPAFIDRYGKALAALGHDVQLYPSPPVGTIGAATGLEFLRPGVVQAVAEPTRRGGGSALVVHPAR</sequence>
<proteinExistence type="inferred from homology"/>
<feature type="chain" id="PRO_5039444564" description="Glutathione hydrolase proenzyme" evidence="13">
    <location>
        <begin position="21"/>
        <end position="605"/>
    </location>
</feature>
<dbReference type="AlphaFoldDB" id="A0A6I4W2W7"/>
<dbReference type="InterPro" id="IPR043137">
    <property type="entry name" value="GGT_ssub_C"/>
</dbReference>
<feature type="signal peptide" evidence="13">
    <location>
        <begin position="1"/>
        <end position="20"/>
    </location>
</feature>
<comment type="subunit">
    <text evidence="11">This enzyme consists of two polypeptide chains, which are synthesized in precursor form from a single polypeptide.</text>
</comment>
<dbReference type="GO" id="GO:0036374">
    <property type="term" value="F:glutathione hydrolase activity"/>
    <property type="evidence" value="ECO:0007669"/>
    <property type="project" value="UniProtKB-UniRule"/>
</dbReference>